<feature type="domain" description="C2H2-type" evidence="7">
    <location>
        <begin position="15"/>
        <end position="44"/>
    </location>
</feature>
<dbReference type="SUPFAM" id="SSF57667">
    <property type="entry name" value="beta-beta-alpha zinc fingers"/>
    <property type="match status" value="2"/>
</dbReference>
<organism evidence="8 9">
    <name type="scientific">Armillaria tabescens</name>
    <name type="common">Ringless honey mushroom</name>
    <name type="synonym">Agaricus tabescens</name>
    <dbReference type="NCBI Taxonomy" id="1929756"/>
    <lineage>
        <taxon>Eukaryota</taxon>
        <taxon>Fungi</taxon>
        <taxon>Dikarya</taxon>
        <taxon>Basidiomycota</taxon>
        <taxon>Agaricomycotina</taxon>
        <taxon>Agaricomycetes</taxon>
        <taxon>Agaricomycetidae</taxon>
        <taxon>Agaricales</taxon>
        <taxon>Marasmiineae</taxon>
        <taxon>Physalacriaceae</taxon>
        <taxon>Desarmillaria</taxon>
    </lineage>
</organism>
<feature type="compositionally biased region" description="Pro residues" evidence="6">
    <location>
        <begin position="201"/>
        <end position="215"/>
    </location>
</feature>
<evidence type="ECO:0000256" key="4">
    <source>
        <dbReference type="ARBA" id="ARBA00022833"/>
    </source>
</evidence>
<dbReference type="InterPro" id="IPR013087">
    <property type="entry name" value="Znf_C2H2_type"/>
</dbReference>
<dbReference type="InterPro" id="IPR036236">
    <property type="entry name" value="Znf_C2H2_sf"/>
</dbReference>
<proteinExistence type="predicted"/>
<evidence type="ECO:0000313" key="9">
    <source>
        <dbReference type="Proteomes" id="UP001175211"/>
    </source>
</evidence>
<name>A0AA39N7Y7_ARMTA</name>
<keyword evidence="1" id="KW-0479">Metal-binding</keyword>
<evidence type="ECO:0000256" key="6">
    <source>
        <dbReference type="SAM" id="MobiDB-lite"/>
    </source>
</evidence>
<dbReference type="EMBL" id="JAUEPS010000012">
    <property type="protein sequence ID" value="KAK0460701.1"/>
    <property type="molecule type" value="Genomic_DNA"/>
</dbReference>
<dbReference type="Proteomes" id="UP001175211">
    <property type="component" value="Unassembled WGS sequence"/>
</dbReference>
<dbReference type="PANTHER" id="PTHR24403:SF67">
    <property type="entry name" value="FI01116P-RELATED"/>
    <property type="match status" value="1"/>
</dbReference>
<feature type="compositionally biased region" description="Pro residues" evidence="6">
    <location>
        <begin position="146"/>
        <end position="159"/>
    </location>
</feature>
<dbReference type="PANTHER" id="PTHR24403">
    <property type="entry name" value="ZINC FINGER PROTEIN"/>
    <property type="match status" value="1"/>
</dbReference>
<evidence type="ECO:0000256" key="3">
    <source>
        <dbReference type="ARBA" id="ARBA00022771"/>
    </source>
</evidence>
<keyword evidence="9" id="KW-1185">Reference proteome</keyword>
<feature type="region of interest" description="Disordered" evidence="6">
    <location>
        <begin position="195"/>
        <end position="218"/>
    </location>
</feature>
<keyword evidence="2" id="KW-0677">Repeat</keyword>
<dbReference type="GO" id="GO:0045944">
    <property type="term" value="P:positive regulation of transcription by RNA polymerase II"/>
    <property type="evidence" value="ECO:0007669"/>
    <property type="project" value="TreeGrafter"/>
</dbReference>
<keyword evidence="4" id="KW-0862">Zinc</keyword>
<feature type="region of interest" description="Disordered" evidence="6">
    <location>
        <begin position="142"/>
        <end position="171"/>
    </location>
</feature>
<evidence type="ECO:0000259" key="7">
    <source>
        <dbReference type="PROSITE" id="PS50157"/>
    </source>
</evidence>
<dbReference type="InterPro" id="IPR050688">
    <property type="entry name" value="Zinc_finger/UBP_domain"/>
</dbReference>
<protein>
    <recommendedName>
        <fullName evidence="7">C2H2-type domain-containing protein</fullName>
    </recommendedName>
</protein>
<comment type="caution">
    <text evidence="8">The sequence shown here is derived from an EMBL/GenBank/DDBJ whole genome shotgun (WGS) entry which is preliminary data.</text>
</comment>
<dbReference type="Pfam" id="PF00096">
    <property type="entry name" value="zf-C2H2"/>
    <property type="match status" value="2"/>
</dbReference>
<dbReference type="RefSeq" id="XP_060332740.1">
    <property type="nucleotide sequence ID" value="XM_060481294.1"/>
</dbReference>
<dbReference type="PROSITE" id="PS50157">
    <property type="entry name" value="ZINC_FINGER_C2H2_2"/>
    <property type="match status" value="3"/>
</dbReference>
<accession>A0AA39N7Y7</accession>
<keyword evidence="3 5" id="KW-0863">Zinc-finger</keyword>
<sequence length="352" mass="38642">MRSSSKKSAIQPDLFVCDFEDCNTPFVRKNDLNRHLRAHYAKGAHKCPHCDYSCDQATALKTHVNSVHLGLRPYACPDCEFMFGDKGSLCRHRKRRHGYEPKKRRTPEGIIKEVKEKRTRPLYIKRMSTLSATHVMTVATTITTPSPTPTPSPSPPPVTPSNSSEVGDDSCQLDWTMDMPVLPQARDVYPVDMATDVAPTTPSPSPTPSPPPVTPPSSNVDNDFWKLDWNMDMSALPQAREVYPADRAEFPLEGLFPTTTEALSSPFTLLDPFQPSQPSAEASGAFTEEIFASTFAGNYSAAADSDLADICADLFGPSVSSPGSDSLQFSSFEEMGSDDCPTWMGPFDFAFA</sequence>
<evidence type="ECO:0000313" key="8">
    <source>
        <dbReference type="EMBL" id="KAK0460701.1"/>
    </source>
</evidence>
<dbReference type="GeneID" id="85364842"/>
<dbReference type="PROSITE" id="PS00028">
    <property type="entry name" value="ZINC_FINGER_C2H2_1"/>
    <property type="match status" value="3"/>
</dbReference>
<reference evidence="8" key="1">
    <citation type="submission" date="2023-06" db="EMBL/GenBank/DDBJ databases">
        <authorList>
            <consortium name="Lawrence Berkeley National Laboratory"/>
            <person name="Ahrendt S."/>
            <person name="Sahu N."/>
            <person name="Indic B."/>
            <person name="Wong-Bajracharya J."/>
            <person name="Merenyi Z."/>
            <person name="Ke H.-M."/>
            <person name="Monk M."/>
            <person name="Kocsube S."/>
            <person name="Drula E."/>
            <person name="Lipzen A."/>
            <person name="Balint B."/>
            <person name="Henrissat B."/>
            <person name="Andreopoulos B."/>
            <person name="Martin F.M."/>
            <person name="Harder C.B."/>
            <person name="Rigling D."/>
            <person name="Ford K.L."/>
            <person name="Foster G.D."/>
            <person name="Pangilinan J."/>
            <person name="Papanicolaou A."/>
            <person name="Barry K."/>
            <person name="LaButti K."/>
            <person name="Viragh M."/>
            <person name="Koriabine M."/>
            <person name="Yan M."/>
            <person name="Riley R."/>
            <person name="Champramary S."/>
            <person name="Plett K.L."/>
            <person name="Tsai I.J."/>
            <person name="Slot J."/>
            <person name="Sipos G."/>
            <person name="Plett J."/>
            <person name="Nagy L.G."/>
            <person name="Grigoriev I.V."/>
        </authorList>
    </citation>
    <scope>NUCLEOTIDE SEQUENCE</scope>
    <source>
        <strain evidence="8">CCBAS 213</strain>
    </source>
</reference>
<evidence type="ECO:0000256" key="5">
    <source>
        <dbReference type="PROSITE-ProRule" id="PRU00042"/>
    </source>
</evidence>
<evidence type="ECO:0000256" key="1">
    <source>
        <dbReference type="ARBA" id="ARBA00022723"/>
    </source>
</evidence>
<evidence type="ECO:0000256" key="2">
    <source>
        <dbReference type="ARBA" id="ARBA00022737"/>
    </source>
</evidence>
<dbReference type="Gene3D" id="3.30.160.60">
    <property type="entry name" value="Classic Zinc Finger"/>
    <property type="match status" value="3"/>
</dbReference>
<dbReference type="AlphaFoldDB" id="A0AA39N7Y7"/>
<gene>
    <name evidence="8" type="ORF">EV420DRAFT_226670</name>
</gene>
<dbReference type="GO" id="GO:0008270">
    <property type="term" value="F:zinc ion binding"/>
    <property type="evidence" value="ECO:0007669"/>
    <property type="project" value="UniProtKB-KW"/>
</dbReference>
<dbReference type="SMART" id="SM00355">
    <property type="entry name" value="ZnF_C2H2"/>
    <property type="match status" value="3"/>
</dbReference>
<feature type="domain" description="C2H2-type" evidence="7">
    <location>
        <begin position="74"/>
        <end position="102"/>
    </location>
</feature>
<feature type="domain" description="C2H2-type" evidence="7">
    <location>
        <begin position="45"/>
        <end position="73"/>
    </location>
</feature>
<dbReference type="GO" id="GO:0005634">
    <property type="term" value="C:nucleus"/>
    <property type="evidence" value="ECO:0007669"/>
    <property type="project" value="TreeGrafter"/>
</dbReference>